<feature type="compositionally biased region" description="Low complexity" evidence="1">
    <location>
        <begin position="48"/>
        <end position="63"/>
    </location>
</feature>
<sequence>MKMAMHTTCFLVLGAVALAAWMPAAAAQARPTATVATPQQAGSPVAKAPTPLNGTAAAPTAAAPVPTAGQQAPLAAAPSDGDGFAGCSATPLPSACTECIAKAGGGRVIEPICAACAHMPTGALRNYCVKCATTYGAKGCTGCVAASKLLRVINNGNTPEPSEVDAAAACFGCYKRTANRLEDTSACVPCYHSGDIFQPELCGACVAQANWAKQADICTTACAGREPVSSQKKCFECALSVPDWDSKRWCGLSTGPSQDILTAQRLYSDHVHCLRASPNDLGGELCARCGQIDSVNKGQRCMDCLVDLFGQGLSRADLQLRGSMCAR</sequence>
<reference evidence="3 4" key="1">
    <citation type="journal article" date="2018" name="Sci. Rep.">
        <title>Raphidocelis subcapitata (=Pseudokirchneriella subcapitata) provides an insight into genome evolution and environmental adaptations in the Sphaeropleales.</title>
        <authorList>
            <person name="Suzuki S."/>
            <person name="Yamaguchi H."/>
            <person name="Nakajima N."/>
            <person name="Kawachi M."/>
        </authorList>
    </citation>
    <scope>NUCLEOTIDE SEQUENCE [LARGE SCALE GENOMIC DNA]</scope>
    <source>
        <strain evidence="3 4">NIES-35</strain>
    </source>
</reference>
<feature type="signal peptide" evidence="2">
    <location>
        <begin position="1"/>
        <end position="26"/>
    </location>
</feature>
<dbReference type="InParanoid" id="A0A2V0NU81"/>
<evidence type="ECO:0000256" key="1">
    <source>
        <dbReference type="SAM" id="MobiDB-lite"/>
    </source>
</evidence>
<evidence type="ECO:0000313" key="3">
    <source>
        <dbReference type="EMBL" id="GBF88385.1"/>
    </source>
</evidence>
<keyword evidence="2" id="KW-0732">Signal</keyword>
<dbReference type="AlphaFoldDB" id="A0A2V0NU81"/>
<accession>A0A2V0NU81</accession>
<dbReference type="EMBL" id="BDRX01000004">
    <property type="protein sequence ID" value="GBF88385.1"/>
    <property type="molecule type" value="Genomic_DNA"/>
</dbReference>
<organism evidence="3 4">
    <name type="scientific">Raphidocelis subcapitata</name>
    <dbReference type="NCBI Taxonomy" id="307507"/>
    <lineage>
        <taxon>Eukaryota</taxon>
        <taxon>Viridiplantae</taxon>
        <taxon>Chlorophyta</taxon>
        <taxon>core chlorophytes</taxon>
        <taxon>Chlorophyceae</taxon>
        <taxon>CS clade</taxon>
        <taxon>Sphaeropleales</taxon>
        <taxon>Selenastraceae</taxon>
        <taxon>Raphidocelis</taxon>
    </lineage>
</organism>
<evidence type="ECO:0000313" key="4">
    <source>
        <dbReference type="Proteomes" id="UP000247498"/>
    </source>
</evidence>
<feature type="region of interest" description="Disordered" evidence="1">
    <location>
        <begin position="36"/>
        <end position="63"/>
    </location>
</feature>
<dbReference type="Proteomes" id="UP000247498">
    <property type="component" value="Unassembled WGS sequence"/>
</dbReference>
<keyword evidence="4" id="KW-1185">Reference proteome</keyword>
<comment type="caution">
    <text evidence="3">The sequence shown here is derived from an EMBL/GenBank/DDBJ whole genome shotgun (WGS) entry which is preliminary data.</text>
</comment>
<gene>
    <name evidence="3" type="ORF">Rsub_01097</name>
</gene>
<name>A0A2V0NU81_9CHLO</name>
<evidence type="ECO:0000256" key="2">
    <source>
        <dbReference type="SAM" id="SignalP"/>
    </source>
</evidence>
<proteinExistence type="predicted"/>
<feature type="chain" id="PRO_5016043135" evidence="2">
    <location>
        <begin position="27"/>
        <end position="327"/>
    </location>
</feature>
<protein>
    <submittedName>
        <fullName evidence="3">Uncharacterized protein</fullName>
    </submittedName>
</protein>